<dbReference type="InterPro" id="IPR050695">
    <property type="entry name" value="N-acetylmuramoyl_amidase_3"/>
</dbReference>
<dbReference type="GO" id="GO:0008745">
    <property type="term" value="F:N-acetylmuramoyl-L-alanine amidase activity"/>
    <property type="evidence" value="ECO:0007669"/>
    <property type="project" value="UniProtKB-EC"/>
</dbReference>
<dbReference type="RefSeq" id="WP_153406173.1">
    <property type="nucleotide sequence ID" value="NZ_ML762441.1"/>
</dbReference>
<keyword evidence="1 4" id="KW-0378">Hydrolase</keyword>
<keyword evidence="2" id="KW-1133">Transmembrane helix</keyword>
<dbReference type="Proteomes" id="UP000480246">
    <property type="component" value="Unassembled WGS sequence"/>
</dbReference>
<dbReference type="EMBL" id="WEID01000089">
    <property type="protein sequence ID" value="KAB8127678.1"/>
    <property type="molecule type" value="Genomic_DNA"/>
</dbReference>
<keyword evidence="2" id="KW-0472">Membrane</keyword>
<organism evidence="4 5">
    <name type="scientific">Gracilibacillus oryzae</name>
    <dbReference type="NCBI Taxonomy" id="1672701"/>
    <lineage>
        <taxon>Bacteria</taxon>
        <taxon>Bacillati</taxon>
        <taxon>Bacillota</taxon>
        <taxon>Bacilli</taxon>
        <taxon>Bacillales</taxon>
        <taxon>Bacillaceae</taxon>
        <taxon>Gracilibacillus</taxon>
    </lineage>
</organism>
<dbReference type="InterPro" id="IPR014234">
    <property type="entry name" value="Spore_CwlD"/>
</dbReference>
<dbReference type="Gene3D" id="3.40.630.40">
    <property type="entry name" value="Zn-dependent exopeptidases"/>
    <property type="match status" value="1"/>
</dbReference>
<dbReference type="SMART" id="SM00646">
    <property type="entry name" value="Ami_3"/>
    <property type="match status" value="1"/>
</dbReference>
<proteinExistence type="predicted"/>
<evidence type="ECO:0000259" key="3">
    <source>
        <dbReference type="SMART" id="SM00646"/>
    </source>
</evidence>
<dbReference type="GO" id="GO:0009253">
    <property type="term" value="P:peptidoglycan catabolic process"/>
    <property type="evidence" value="ECO:0007669"/>
    <property type="project" value="InterPro"/>
</dbReference>
<reference evidence="4 5" key="1">
    <citation type="submission" date="2019-10" db="EMBL/GenBank/DDBJ databases">
        <title>Gracilibacillus sp. nov. isolated from rice seeds.</title>
        <authorList>
            <person name="He S."/>
        </authorList>
    </citation>
    <scope>NUCLEOTIDE SEQUENCE [LARGE SCALE GENOMIC DNA]</scope>
    <source>
        <strain evidence="4 5">TD8</strain>
    </source>
</reference>
<evidence type="ECO:0000313" key="4">
    <source>
        <dbReference type="EMBL" id="KAB8127678.1"/>
    </source>
</evidence>
<sequence length="238" mass="26841">MPRAVKIFLWLTGLLVLIILIQYPMQNAMDSWRTWSLPLAGKTIVLDPGHGGADGGAVGSDKTQEKEIALNVTNILRDYLQQAGATVYLTREGDYDLAAEDTKGLSRRKSEDIQQRVEFINEKEADFFLSIHLNALSDGRWKGAQTFFHPGRSENEQLAKFIQAEIIRNLENTKRVALPIHQIFILKYAEAPGALVEIGFLSNNEELRLLTSDEYQRKMAASIYEGVLRFVTEGEIED</sequence>
<evidence type="ECO:0000313" key="5">
    <source>
        <dbReference type="Proteomes" id="UP000480246"/>
    </source>
</evidence>
<dbReference type="EC" id="3.5.1.28" evidence="4"/>
<dbReference type="InterPro" id="IPR002508">
    <property type="entry name" value="MurNAc-LAA_cat"/>
</dbReference>
<evidence type="ECO:0000256" key="2">
    <source>
        <dbReference type="SAM" id="Phobius"/>
    </source>
</evidence>
<dbReference type="PANTHER" id="PTHR30404">
    <property type="entry name" value="N-ACETYLMURAMOYL-L-ALANINE AMIDASE"/>
    <property type="match status" value="1"/>
</dbReference>
<evidence type="ECO:0000256" key="1">
    <source>
        <dbReference type="ARBA" id="ARBA00022801"/>
    </source>
</evidence>
<keyword evidence="2" id="KW-0812">Transmembrane</keyword>
<keyword evidence="5" id="KW-1185">Reference proteome</keyword>
<dbReference type="CDD" id="cd02696">
    <property type="entry name" value="MurNAc-LAA"/>
    <property type="match status" value="1"/>
</dbReference>
<feature type="transmembrane region" description="Helical" evidence="2">
    <location>
        <begin position="7"/>
        <end position="25"/>
    </location>
</feature>
<dbReference type="PANTHER" id="PTHR30404:SF0">
    <property type="entry name" value="N-ACETYLMURAMOYL-L-ALANINE AMIDASE AMIC"/>
    <property type="match status" value="1"/>
</dbReference>
<protein>
    <submittedName>
        <fullName evidence="4">N-acetylmuramoyl-L-alanine amidase CwlD</fullName>
        <ecNumber evidence="4">3.5.1.28</ecNumber>
    </submittedName>
</protein>
<dbReference type="SUPFAM" id="SSF53187">
    <property type="entry name" value="Zn-dependent exopeptidases"/>
    <property type="match status" value="1"/>
</dbReference>
<comment type="caution">
    <text evidence="4">The sequence shown here is derived from an EMBL/GenBank/DDBJ whole genome shotgun (WGS) entry which is preliminary data.</text>
</comment>
<dbReference type="NCBIfam" id="TIGR02883">
    <property type="entry name" value="spore_cwlD"/>
    <property type="match status" value="1"/>
</dbReference>
<gene>
    <name evidence="4" type="primary">cwlD</name>
    <name evidence="4" type="ORF">F9U64_17455</name>
</gene>
<accession>A0A7C8L5B0</accession>
<dbReference type="Pfam" id="PF01520">
    <property type="entry name" value="Amidase_3"/>
    <property type="match status" value="1"/>
</dbReference>
<dbReference type="AlphaFoldDB" id="A0A7C8L5B0"/>
<dbReference type="OrthoDB" id="9806267at2"/>
<dbReference type="GO" id="GO:0030288">
    <property type="term" value="C:outer membrane-bounded periplasmic space"/>
    <property type="evidence" value="ECO:0007669"/>
    <property type="project" value="TreeGrafter"/>
</dbReference>
<feature type="domain" description="MurNAc-LAA" evidence="3">
    <location>
        <begin position="117"/>
        <end position="228"/>
    </location>
</feature>
<name>A0A7C8L5B0_9BACI</name>